<dbReference type="PANTHER" id="PTHR10429:SF0">
    <property type="entry name" value="DNA-3-METHYLADENINE GLYCOSYLASE"/>
    <property type="match status" value="1"/>
</dbReference>
<dbReference type="CDD" id="cd00540">
    <property type="entry name" value="AAG"/>
    <property type="match status" value="1"/>
</dbReference>
<dbReference type="InterPro" id="IPR003180">
    <property type="entry name" value="MPG"/>
</dbReference>
<evidence type="ECO:0000256" key="4">
    <source>
        <dbReference type="ARBA" id="ARBA00023204"/>
    </source>
</evidence>
<dbReference type="SUPFAM" id="SSF50486">
    <property type="entry name" value="FMT C-terminal domain-like"/>
    <property type="match status" value="1"/>
</dbReference>
<comment type="similarity">
    <text evidence="1 5">Belongs to the DNA glycosylase MPG family.</text>
</comment>
<evidence type="ECO:0000256" key="2">
    <source>
        <dbReference type="ARBA" id="ARBA00022763"/>
    </source>
</evidence>
<dbReference type="GO" id="GO:0003905">
    <property type="term" value="F:alkylbase DNA N-glycosylase activity"/>
    <property type="evidence" value="ECO:0007669"/>
    <property type="project" value="InterPro"/>
</dbReference>
<dbReference type="InterPro" id="IPR011034">
    <property type="entry name" value="Formyl_transferase-like_C_sf"/>
</dbReference>
<keyword evidence="2 5" id="KW-0227">DNA damage</keyword>
<dbReference type="GO" id="GO:0003677">
    <property type="term" value="F:DNA binding"/>
    <property type="evidence" value="ECO:0007669"/>
    <property type="project" value="InterPro"/>
</dbReference>
<dbReference type="Gene3D" id="3.10.300.10">
    <property type="entry name" value="Methylpurine-DNA glycosylase (MPG)"/>
    <property type="match status" value="1"/>
</dbReference>
<comment type="caution">
    <text evidence="6">The sequence shown here is derived from an EMBL/GenBank/DDBJ whole genome shotgun (WGS) entry which is preliminary data.</text>
</comment>
<dbReference type="AlphaFoldDB" id="A0A2G9ZN18"/>
<dbReference type="Proteomes" id="UP000230729">
    <property type="component" value="Unassembled WGS sequence"/>
</dbReference>
<sequence length="189" mass="20873">MIYPESFYQRSALSVARDLLGSCLARRSGAGPAALWRIVETEAYQGPLDLASHASRGRTARNAPMFGPPGRLYVYLVYGLHHMLNIVTGPSGWPAAVLIRALEPVSKTDQTSEKFPSGPAKLTKVLRVDRSDNNLPVFDANGLMVIRSGARRSGEKIMRAPRVGVDYAGPYKDKLWRYYLAGNPYVSKY</sequence>
<proteinExistence type="inferred from homology"/>
<keyword evidence="3 5" id="KW-0378">Hydrolase</keyword>
<evidence type="ECO:0000256" key="5">
    <source>
        <dbReference type="HAMAP-Rule" id="MF_00527"/>
    </source>
</evidence>
<keyword evidence="4 5" id="KW-0234">DNA repair</keyword>
<dbReference type="NCBIfam" id="TIGR00567">
    <property type="entry name" value="3mg"/>
    <property type="match status" value="1"/>
</dbReference>
<dbReference type="HAMAP" id="MF_00527">
    <property type="entry name" value="3MGH"/>
    <property type="match status" value="1"/>
</dbReference>
<dbReference type="InterPro" id="IPR036995">
    <property type="entry name" value="MPG_sf"/>
</dbReference>
<gene>
    <name evidence="6" type="ORF">COX22_01570</name>
</gene>
<dbReference type="Pfam" id="PF02245">
    <property type="entry name" value="Pur_DNA_glyco"/>
    <property type="match status" value="1"/>
</dbReference>
<dbReference type="FunFam" id="3.10.300.10:FF:000001">
    <property type="entry name" value="Putative 3-methyladenine DNA glycosylase"/>
    <property type="match status" value="1"/>
</dbReference>
<dbReference type="EC" id="3.2.2.-" evidence="5"/>
<dbReference type="GO" id="GO:0006284">
    <property type="term" value="P:base-excision repair"/>
    <property type="evidence" value="ECO:0007669"/>
    <property type="project" value="InterPro"/>
</dbReference>
<evidence type="ECO:0000256" key="1">
    <source>
        <dbReference type="ARBA" id="ARBA00009232"/>
    </source>
</evidence>
<dbReference type="PANTHER" id="PTHR10429">
    <property type="entry name" value="DNA-3-METHYLADENINE GLYCOSYLASE"/>
    <property type="match status" value="1"/>
</dbReference>
<accession>A0A2G9ZN18</accession>
<reference evidence="6 7" key="1">
    <citation type="submission" date="2017-09" db="EMBL/GenBank/DDBJ databases">
        <title>Depth-based differentiation of microbial function through sediment-hosted aquifers and enrichment of novel symbionts in the deep terrestrial subsurface.</title>
        <authorList>
            <person name="Probst A.J."/>
            <person name="Ladd B."/>
            <person name="Jarett J.K."/>
            <person name="Geller-Mcgrath D.E."/>
            <person name="Sieber C.M."/>
            <person name="Emerson J.B."/>
            <person name="Anantharaman K."/>
            <person name="Thomas B.C."/>
            <person name="Malmstrom R."/>
            <person name="Stieglmeier M."/>
            <person name="Klingl A."/>
            <person name="Woyke T."/>
            <person name="Ryan C.M."/>
            <person name="Banfield J.F."/>
        </authorList>
    </citation>
    <scope>NUCLEOTIDE SEQUENCE [LARGE SCALE GENOMIC DNA]</scope>
    <source>
        <strain evidence="6">CG23_combo_of_CG06-09_8_20_14_all_49_15</strain>
    </source>
</reference>
<protein>
    <recommendedName>
        <fullName evidence="5">Putative 3-methyladenine DNA glycosylase</fullName>
        <ecNumber evidence="5">3.2.2.-</ecNumber>
    </recommendedName>
</protein>
<evidence type="ECO:0000256" key="3">
    <source>
        <dbReference type="ARBA" id="ARBA00022801"/>
    </source>
</evidence>
<evidence type="ECO:0000313" key="7">
    <source>
        <dbReference type="Proteomes" id="UP000230729"/>
    </source>
</evidence>
<dbReference type="EMBL" id="PCSD01000032">
    <property type="protein sequence ID" value="PIP33960.1"/>
    <property type="molecule type" value="Genomic_DNA"/>
</dbReference>
<name>A0A2G9ZN18_9BACT</name>
<evidence type="ECO:0000313" key="6">
    <source>
        <dbReference type="EMBL" id="PIP33960.1"/>
    </source>
</evidence>
<organism evidence="6 7">
    <name type="scientific">Candidatus Falkowbacteria bacterium CG23_combo_of_CG06-09_8_20_14_all_49_15</name>
    <dbReference type="NCBI Taxonomy" id="1974572"/>
    <lineage>
        <taxon>Bacteria</taxon>
        <taxon>Candidatus Falkowiibacteriota</taxon>
    </lineage>
</organism>